<proteinExistence type="inferred from homology"/>
<comment type="similarity">
    <text evidence="1 4">Belongs to the eukaryotic ribosomal protein eL8 family.</text>
</comment>
<reference evidence="8" key="1">
    <citation type="submission" date="2016-06" db="UniProtKB">
        <authorList>
            <consortium name="WormBaseParasite"/>
        </authorList>
    </citation>
    <scope>IDENTIFICATION</scope>
</reference>
<feature type="domain" description="Ribosomal protein eL8/eL30/eS12/Gadd45" evidence="5">
    <location>
        <begin position="209"/>
        <end position="290"/>
    </location>
</feature>
<dbReference type="InterPro" id="IPR004038">
    <property type="entry name" value="Ribosomal_eL8/eL30/eS12/Gad45"/>
</dbReference>
<evidence type="ECO:0000313" key="7">
    <source>
        <dbReference type="Proteomes" id="UP000279833"/>
    </source>
</evidence>
<dbReference type="PROSITE" id="PS01082">
    <property type="entry name" value="RIBOSOMAL_L7AE"/>
    <property type="match status" value="1"/>
</dbReference>
<dbReference type="AlphaFoldDB" id="A0A183K837"/>
<dbReference type="PRINTS" id="PR00882">
    <property type="entry name" value="RIBOSOMALL7A"/>
</dbReference>
<gene>
    <name evidence="6" type="ORF">SCUD_LOCUS11166</name>
</gene>
<protein>
    <recommendedName>
        <fullName evidence="4">60S ribosomal protein L7a</fullName>
    </recommendedName>
</protein>
<dbReference type="FunFam" id="3.30.1330.30:FF:000003">
    <property type="entry name" value="60S ribosomal protein L7a"/>
    <property type="match status" value="1"/>
</dbReference>
<dbReference type="PRINTS" id="PR00881">
    <property type="entry name" value="L7ARS6FAMILY"/>
</dbReference>
<dbReference type="GO" id="GO:0042254">
    <property type="term" value="P:ribosome biogenesis"/>
    <property type="evidence" value="ECO:0007669"/>
    <property type="project" value="InterPro"/>
</dbReference>
<sequence>MVDWKNLRTESSDNSFEQELVDVVITCALVPNVKEATWLSCFDVYPDVLLNLQPNKPKKIIKAKKIKEVVQHEPEVPVIRKGKPSKVAPLPEIAKKTVAKKKVVKNPLIQRRPKNFGIGQDIQPKRNLYRFAKWPKYIELQRKKAILKKRLKIPPPIHQFSQTLDRNSAGQIFNLVTKYQPLSKQAKRMLLVHRAQLRAEGKPDEPTTRKPTVRAGIREVTTAITQKKARLVIIAHDVEPIEVVLFLPALCRKMGVPYCIVKSKAKLGLLVHRKTCTCLAFTNIREEDKSRLSKIVEMVKNNYNDRFEEIRKHWGGGIMGSKSLAKKAKLEKAKKKELQIKLG</sequence>
<evidence type="ECO:0000259" key="5">
    <source>
        <dbReference type="Pfam" id="PF01248"/>
    </source>
</evidence>
<reference evidence="6 7" key="2">
    <citation type="submission" date="2018-11" db="EMBL/GenBank/DDBJ databases">
        <authorList>
            <consortium name="Pathogen Informatics"/>
        </authorList>
    </citation>
    <scope>NUCLEOTIDE SEQUENCE [LARGE SCALE GENOMIC DNA]</scope>
    <source>
        <strain evidence="6">Dakar</strain>
        <strain evidence="7">Dakar, Senegal</strain>
    </source>
</reference>
<dbReference type="InterPro" id="IPR050257">
    <property type="entry name" value="eL8/uL1-like"/>
</dbReference>
<evidence type="ECO:0000256" key="1">
    <source>
        <dbReference type="ARBA" id="ARBA00007337"/>
    </source>
</evidence>
<dbReference type="InterPro" id="IPR001921">
    <property type="entry name" value="Ribosomal_eL8_euk"/>
</dbReference>
<accession>A0A183K837</accession>
<dbReference type="Pfam" id="PF01248">
    <property type="entry name" value="Ribosomal_L7Ae"/>
    <property type="match status" value="1"/>
</dbReference>
<dbReference type="Proteomes" id="UP000279833">
    <property type="component" value="Unassembled WGS sequence"/>
</dbReference>
<dbReference type="InterPro" id="IPR029064">
    <property type="entry name" value="Ribosomal_eL30-like_sf"/>
</dbReference>
<dbReference type="InterPro" id="IPR004037">
    <property type="entry name" value="Ribosomal_eL8-like_CS"/>
</dbReference>
<dbReference type="EMBL" id="UZAK01034234">
    <property type="protein sequence ID" value="VDP43342.1"/>
    <property type="molecule type" value="Genomic_DNA"/>
</dbReference>
<dbReference type="WBParaSite" id="SCUD_0001116601-mRNA-1">
    <property type="protein sequence ID" value="SCUD_0001116601-mRNA-1"/>
    <property type="gene ID" value="SCUD_0001116601"/>
</dbReference>
<evidence type="ECO:0000256" key="3">
    <source>
        <dbReference type="ARBA" id="ARBA00023274"/>
    </source>
</evidence>
<evidence type="ECO:0000256" key="4">
    <source>
        <dbReference type="RuleBase" id="RU367042"/>
    </source>
</evidence>
<dbReference type="Gene3D" id="3.30.1330.30">
    <property type="match status" value="1"/>
</dbReference>
<comment type="function">
    <text evidence="4">Component of the ribosome.</text>
</comment>
<organism evidence="8">
    <name type="scientific">Schistosoma curassoni</name>
    <dbReference type="NCBI Taxonomy" id="6186"/>
    <lineage>
        <taxon>Eukaryota</taxon>
        <taxon>Metazoa</taxon>
        <taxon>Spiralia</taxon>
        <taxon>Lophotrochozoa</taxon>
        <taxon>Platyhelminthes</taxon>
        <taxon>Trematoda</taxon>
        <taxon>Digenea</taxon>
        <taxon>Strigeidida</taxon>
        <taxon>Schistosomatoidea</taxon>
        <taxon>Schistosomatidae</taxon>
        <taxon>Schistosoma</taxon>
    </lineage>
</organism>
<keyword evidence="2 4" id="KW-0689">Ribosomal protein</keyword>
<evidence type="ECO:0000313" key="8">
    <source>
        <dbReference type="WBParaSite" id="SCUD_0001116601-mRNA-1"/>
    </source>
</evidence>
<dbReference type="GO" id="GO:0003723">
    <property type="term" value="F:RNA binding"/>
    <property type="evidence" value="ECO:0007669"/>
    <property type="project" value="UniProtKB-UniRule"/>
</dbReference>
<keyword evidence="7" id="KW-1185">Reference proteome</keyword>
<evidence type="ECO:0000256" key="2">
    <source>
        <dbReference type="ARBA" id="ARBA00022980"/>
    </source>
</evidence>
<dbReference type="GO" id="GO:0022625">
    <property type="term" value="C:cytosolic large ribosomal subunit"/>
    <property type="evidence" value="ECO:0007669"/>
    <property type="project" value="UniProtKB-UniRule"/>
</dbReference>
<dbReference type="SUPFAM" id="SSF55315">
    <property type="entry name" value="L30e-like"/>
    <property type="match status" value="1"/>
</dbReference>
<dbReference type="STRING" id="6186.A0A183K837"/>
<dbReference type="InterPro" id="IPR018492">
    <property type="entry name" value="Ribosomal_eL8/Nhp2"/>
</dbReference>
<name>A0A183K837_9TREM</name>
<evidence type="ECO:0000313" key="6">
    <source>
        <dbReference type="EMBL" id="VDP43342.1"/>
    </source>
</evidence>
<keyword evidence="3 4" id="KW-0687">Ribonucleoprotein</keyword>
<dbReference type="PANTHER" id="PTHR23105">
    <property type="entry name" value="RIBOSOMAL PROTEIN L7AE FAMILY MEMBER"/>
    <property type="match status" value="1"/>
</dbReference>